<dbReference type="Proteomes" id="UP000655287">
    <property type="component" value="Unassembled WGS sequence"/>
</dbReference>
<proteinExistence type="predicted"/>
<protein>
    <submittedName>
        <fullName evidence="2">N-methylhydantoinase B</fullName>
    </submittedName>
</protein>
<dbReference type="RefSeq" id="WP_203986350.1">
    <property type="nucleotide sequence ID" value="NZ_BOOU01000049.1"/>
</dbReference>
<reference evidence="2" key="1">
    <citation type="submission" date="2021-01" db="EMBL/GenBank/DDBJ databases">
        <title>Whole genome shotgun sequence of Sphaerisporangium rufum NBRC 109079.</title>
        <authorList>
            <person name="Komaki H."/>
            <person name="Tamura T."/>
        </authorList>
    </citation>
    <scope>NUCLEOTIDE SEQUENCE</scope>
    <source>
        <strain evidence="2">NBRC 109079</strain>
    </source>
</reference>
<dbReference type="GO" id="GO:0005829">
    <property type="term" value="C:cytosol"/>
    <property type="evidence" value="ECO:0007669"/>
    <property type="project" value="TreeGrafter"/>
</dbReference>
<dbReference type="PANTHER" id="PTHR11365:SF23">
    <property type="entry name" value="HYPOTHETICAL 5-OXOPROLINASE (EUROFUNG)-RELATED"/>
    <property type="match status" value="1"/>
</dbReference>
<organism evidence="2 3">
    <name type="scientific">Sphaerisporangium rufum</name>
    <dbReference type="NCBI Taxonomy" id="1381558"/>
    <lineage>
        <taxon>Bacteria</taxon>
        <taxon>Bacillati</taxon>
        <taxon>Actinomycetota</taxon>
        <taxon>Actinomycetes</taxon>
        <taxon>Streptosporangiales</taxon>
        <taxon>Streptosporangiaceae</taxon>
        <taxon>Sphaerisporangium</taxon>
    </lineage>
</organism>
<comment type="caution">
    <text evidence="2">The sequence shown here is derived from an EMBL/GenBank/DDBJ whole genome shotgun (WGS) entry which is preliminary data.</text>
</comment>
<dbReference type="AlphaFoldDB" id="A0A919R394"/>
<dbReference type="GO" id="GO:0006749">
    <property type="term" value="P:glutathione metabolic process"/>
    <property type="evidence" value="ECO:0007669"/>
    <property type="project" value="TreeGrafter"/>
</dbReference>
<gene>
    <name evidence="2" type="primary">hyuB</name>
    <name evidence="2" type="ORF">Sru01_34800</name>
</gene>
<dbReference type="Pfam" id="PF02538">
    <property type="entry name" value="Hydantoinase_B"/>
    <property type="match status" value="1"/>
</dbReference>
<evidence type="ECO:0000313" key="2">
    <source>
        <dbReference type="EMBL" id="GII78498.1"/>
    </source>
</evidence>
<evidence type="ECO:0000259" key="1">
    <source>
        <dbReference type="Pfam" id="PF02538"/>
    </source>
</evidence>
<dbReference type="PANTHER" id="PTHR11365">
    <property type="entry name" value="5-OXOPROLINASE RELATED"/>
    <property type="match status" value="1"/>
</dbReference>
<sequence length="594" mass="63603">MTHVDQITLQVIGHALTSISREMGVTLSRTSCSPIFNEGNDYSCAIFDARGQMVSHGEFLPIHLGSMAFATDAVTRAFEKEGLAPGDMVILNDPYLGGTHLPDVTLVAPIFFEGDLLGYAVNRAHHLDIGGTAAGGFYSEARENYQEGLRIAPIKLVRRGEIDPRLLDLIIGNTRLPAQLRVDLQAQISANRTAIRRLTELAGRYGPDLVDAAMTMVLDQSERRTREALRRLPDGDYQAVDYIDNDGVTDVPRAIRVTVRIRGDEAEVDFTGSSAQVDGPLNSVLGYTHAGVYMVFQAATEPDIAPNAGCYRAIKIIAPEGTIVNPRFPAACTGGNEVTCIIHNTVFRALAEIRGPEGNRAHVMACDHGSSNNMTISGHDPRSGERYVIYEYPEGGWGANRDRDGLSAIWSIVGNTWNVPVEVVEERFPVRVERYELRTDSGGAGAHRGGLGIRRDHRILGHDATLAILANRVRIAPWGLDGGHPGAPAAFAVNPGTGDERPAAPEFGSKAYGVTLAAGEVISQCTAGGGGWGDPAIRSPEAVAGDVAEGYVSPGEARDTYLVVCDEQGDVDHEGTAALRAERGEPAGARTVRA</sequence>
<dbReference type="GO" id="GO:0017168">
    <property type="term" value="F:5-oxoprolinase (ATP-hydrolyzing) activity"/>
    <property type="evidence" value="ECO:0007669"/>
    <property type="project" value="TreeGrafter"/>
</dbReference>
<evidence type="ECO:0000313" key="3">
    <source>
        <dbReference type="Proteomes" id="UP000655287"/>
    </source>
</evidence>
<feature type="domain" description="Hydantoinase B/oxoprolinase" evidence="1">
    <location>
        <begin position="5"/>
        <end position="535"/>
    </location>
</feature>
<keyword evidence="3" id="KW-1185">Reference proteome</keyword>
<name>A0A919R394_9ACTN</name>
<accession>A0A919R394</accession>
<dbReference type="EMBL" id="BOOU01000049">
    <property type="protein sequence ID" value="GII78498.1"/>
    <property type="molecule type" value="Genomic_DNA"/>
</dbReference>
<dbReference type="InterPro" id="IPR045079">
    <property type="entry name" value="Oxoprolinase-like"/>
</dbReference>
<dbReference type="InterPro" id="IPR003692">
    <property type="entry name" value="Hydantoinase_B"/>
</dbReference>